<dbReference type="InterPro" id="IPR018060">
    <property type="entry name" value="HTH_AraC"/>
</dbReference>
<evidence type="ECO:0000313" key="2">
    <source>
        <dbReference type="EMBL" id="CQR57475.1"/>
    </source>
</evidence>
<dbReference type="HOGENOM" id="CLU_2701347_0_0_9"/>
<gene>
    <name evidence="2" type="ORF">PRIO_5073</name>
</gene>
<reference evidence="3" key="1">
    <citation type="submission" date="2015-03" db="EMBL/GenBank/DDBJ databases">
        <authorList>
            <person name="Wibberg D."/>
        </authorList>
    </citation>
    <scope>NUCLEOTIDE SEQUENCE [LARGE SCALE GENOMIC DNA]</scope>
</reference>
<dbReference type="EMBL" id="LN831776">
    <property type="protein sequence ID" value="CQR57475.1"/>
    <property type="molecule type" value="Genomic_DNA"/>
</dbReference>
<dbReference type="PROSITE" id="PS01124">
    <property type="entry name" value="HTH_ARAC_FAMILY_2"/>
    <property type="match status" value="1"/>
</dbReference>
<dbReference type="Pfam" id="PF12833">
    <property type="entry name" value="HTH_18"/>
    <property type="match status" value="1"/>
</dbReference>
<dbReference type="AlphaFoldDB" id="A0A0E4HCG1"/>
<organism evidence="2 3">
    <name type="scientific">Paenibacillus riograndensis SBR5</name>
    <dbReference type="NCBI Taxonomy" id="1073571"/>
    <lineage>
        <taxon>Bacteria</taxon>
        <taxon>Bacillati</taxon>
        <taxon>Bacillota</taxon>
        <taxon>Bacilli</taxon>
        <taxon>Bacillales</taxon>
        <taxon>Paenibacillaceae</taxon>
        <taxon>Paenibacillus</taxon>
        <taxon>Paenibacillus sonchi group</taxon>
    </lineage>
</organism>
<sequence length="73" mass="8616">MKYINRVRIGKAKEMMACMKELSLDKIAKMVGYKNQRTFFKVFRKLMMKLRDSSETGKVEVMTCLSMNSVQFH</sequence>
<dbReference type="Gene3D" id="1.10.10.60">
    <property type="entry name" value="Homeodomain-like"/>
    <property type="match status" value="1"/>
</dbReference>
<proteinExistence type="predicted"/>
<dbReference type="PATRIC" id="fig|1073571.4.peg.5450"/>
<feature type="domain" description="HTH araC/xylS-type" evidence="1">
    <location>
        <begin position="1"/>
        <end position="45"/>
    </location>
</feature>
<dbReference type="GO" id="GO:0043565">
    <property type="term" value="F:sequence-specific DNA binding"/>
    <property type="evidence" value="ECO:0007669"/>
    <property type="project" value="InterPro"/>
</dbReference>
<name>A0A0E4HCG1_9BACL</name>
<evidence type="ECO:0000313" key="3">
    <source>
        <dbReference type="Proteomes" id="UP000033163"/>
    </source>
</evidence>
<evidence type="ECO:0000259" key="1">
    <source>
        <dbReference type="PROSITE" id="PS01124"/>
    </source>
</evidence>
<dbReference type="Proteomes" id="UP000033163">
    <property type="component" value="Chromosome I"/>
</dbReference>
<dbReference type="KEGG" id="pri:PRIO_5073"/>
<dbReference type="GO" id="GO:0003700">
    <property type="term" value="F:DNA-binding transcription factor activity"/>
    <property type="evidence" value="ECO:0007669"/>
    <property type="project" value="InterPro"/>
</dbReference>
<accession>A0A0E4HCG1</accession>
<protein>
    <recommendedName>
        <fullName evidence="1">HTH araC/xylS-type domain-containing protein</fullName>
    </recommendedName>
</protein>